<dbReference type="InterPro" id="IPR006578">
    <property type="entry name" value="MADF-dom"/>
</dbReference>
<dbReference type="Pfam" id="PF10545">
    <property type="entry name" value="MADF_DNA_bdg"/>
    <property type="match status" value="1"/>
</dbReference>
<feature type="region of interest" description="Disordered" evidence="1">
    <location>
        <begin position="111"/>
        <end position="152"/>
    </location>
</feature>
<evidence type="ECO:0000313" key="3">
    <source>
        <dbReference type="EMBL" id="JAV18732.1"/>
    </source>
</evidence>
<dbReference type="PROSITE" id="PS51029">
    <property type="entry name" value="MADF"/>
    <property type="match status" value="1"/>
</dbReference>
<organism evidence="3">
    <name type="scientific">Haematobia irritans</name>
    <name type="common">Horn fly</name>
    <name type="synonym">Conops irritans</name>
    <dbReference type="NCBI Taxonomy" id="7368"/>
    <lineage>
        <taxon>Eukaryota</taxon>
        <taxon>Metazoa</taxon>
        <taxon>Ecdysozoa</taxon>
        <taxon>Arthropoda</taxon>
        <taxon>Hexapoda</taxon>
        <taxon>Insecta</taxon>
        <taxon>Pterygota</taxon>
        <taxon>Neoptera</taxon>
        <taxon>Endopterygota</taxon>
        <taxon>Diptera</taxon>
        <taxon>Brachycera</taxon>
        <taxon>Muscomorpha</taxon>
        <taxon>Muscoidea</taxon>
        <taxon>Muscidae</taxon>
        <taxon>Haematobia</taxon>
    </lineage>
</organism>
<name>A0A1L8EJ34_HAEIR</name>
<protein>
    <submittedName>
        <fullName evidence="3">Putative alcohol dehydrogenase transcription factor myb/sant-like protein</fullName>
    </submittedName>
</protein>
<dbReference type="AlphaFoldDB" id="A0A1L8EJ34"/>
<dbReference type="SMART" id="SM00595">
    <property type="entry name" value="MADF"/>
    <property type="match status" value="1"/>
</dbReference>
<sequence length="258" mass="29405">MKYNDKKLIALLKVNNVLYNKHHPLANTKNKKIVWNKIADEMGLPVDRVIARYRTLRDRFVRYKRSLLTKGPDNNYDMAIMGRMEFLTPYIFIRTNGGKIVWEGSEPSLYPSGDPLHTMGETEDENSTKHNSQPQKRTINVSTSEDSNDTYGLEAKRNNTNVGPSYSNDDSSQCQTIDYEYDNGNKNTAMDEEFADAVRCFIQLCESEGRAKGNRALQGFGQMIIATLAEMNIRKQSKAIALVTEAVMEIKMEDNNQQ</sequence>
<accession>A0A1L8EJ34</accession>
<feature type="compositionally biased region" description="Polar residues" evidence="1">
    <location>
        <begin position="129"/>
        <end position="145"/>
    </location>
</feature>
<proteinExistence type="predicted"/>
<dbReference type="GO" id="GO:0005634">
    <property type="term" value="C:nucleus"/>
    <property type="evidence" value="ECO:0007669"/>
    <property type="project" value="TreeGrafter"/>
</dbReference>
<evidence type="ECO:0000259" key="2">
    <source>
        <dbReference type="PROSITE" id="PS51029"/>
    </source>
</evidence>
<dbReference type="EMBL" id="GFDG01000067">
    <property type="protein sequence ID" value="JAV18732.1"/>
    <property type="molecule type" value="Transcribed_RNA"/>
</dbReference>
<dbReference type="PANTHER" id="PTHR12243">
    <property type="entry name" value="MADF DOMAIN TRANSCRIPTION FACTOR"/>
    <property type="match status" value="1"/>
</dbReference>
<reference evidence="3" key="1">
    <citation type="submission" date="2017-01" db="EMBL/GenBank/DDBJ databases">
        <title>An insight into the sialome and mialome of the horn fly, Haematobia irritans.</title>
        <authorList>
            <person name="Breijo M."/>
            <person name="Boiani M."/>
            <person name="Ures X."/>
            <person name="Rocha S."/>
            <person name="Sequeira M."/>
            <person name="Ribeiro J.M."/>
        </authorList>
    </citation>
    <scope>NUCLEOTIDE SEQUENCE</scope>
</reference>
<evidence type="ECO:0000256" key="1">
    <source>
        <dbReference type="SAM" id="MobiDB-lite"/>
    </source>
</evidence>
<feature type="domain" description="MADF" evidence="2">
    <location>
        <begin position="7"/>
        <end position="92"/>
    </location>
</feature>
<dbReference type="PANTHER" id="PTHR12243:SF67">
    <property type="entry name" value="COREPRESSOR OF PANGOLIN, ISOFORM A-RELATED"/>
    <property type="match status" value="1"/>
</dbReference>
<dbReference type="GO" id="GO:0006357">
    <property type="term" value="P:regulation of transcription by RNA polymerase II"/>
    <property type="evidence" value="ECO:0007669"/>
    <property type="project" value="TreeGrafter"/>
</dbReference>
<dbReference type="GO" id="GO:0005667">
    <property type="term" value="C:transcription regulator complex"/>
    <property type="evidence" value="ECO:0007669"/>
    <property type="project" value="TreeGrafter"/>
</dbReference>
<dbReference type="InterPro" id="IPR039353">
    <property type="entry name" value="TF_Adf1"/>
</dbReference>